<dbReference type="Proteomes" id="UP000784294">
    <property type="component" value="Unassembled WGS sequence"/>
</dbReference>
<feature type="chain" id="PRO_5018568321" evidence="1">
    <location>
        <begin position="16"/>
        <end position="77"/>
    </location>
</feature>
<proteinExistence type="predicted"/>
<protein>
    <submittedName>
        <fullName evidence="2">Uncharacterized protein</fullName>
    </submittedName>
</protein>
<keyword evidence="3" id="KW-1185">Reference proteome</keyword>
<evidence type="ECO:0000313" key="2">
    <source>
        <dbReference type="EMBL" id="VEL11474.1"/>
    </source>
</evidence>
<comment type="caution">
    <text evidence="2">The sequence shown here is derived from an EMBL/GenBank/DDBJ whole genome shotgun (WGS) entry which is preliminary data.</text>
</comment>
<reference evidence="2" key="1">
    <citation type="submission" date="2018-11" db="EMBL/GenBank/DDBJ databases">
        <authorList>
            <consortium name="Pathogen Informatics"/>
        </authorList>
    </citation>
    <scope>NUCLEOTIDE SEQUENCE</scope>
</reference>
<evidence type="ECO:0000256" key="1">
    <source>
        <dbReference type="SAM" id="SignalP"/>
    </source>
</evidence>
<sequence length="77" mass="8613">MALLAAAHLVCRIRAWMLGLNELNQRSYPITSGMSYIGSSFEFTPLRPSVRLSKQVLSETEISSSCFNLPNYSTSRI</sequence>
<keyword evidence="1" id="KW-0732">Signal</keyword>
<feature type="signal peptide" evidence="1">
    <location>
        <begin position="1"/>
        <end position="15"/>
    </location>
</feature>
<organism evidence="2 3">
    <name type="scientific">Protopolystoma xenopodis</name>
    <dbReference type="NCBI Taxonomy" id="117903"/>
    <lineage>
        <taxon>Eukaryota</taxon>
        <taxon>Metazoa</taxon>
        <taxon>Spiralia</taxon>
        <taxon>Lophotrochozoa</taxon>
        <taxon>Platyhelminthes</taxon>
        <taxon>Monogenea</taxon>
        <taxon>Polyopisthocotylea</taxon>
        <taxon>Polystomatidea</taxon>
        <taxon>Polystomatidae</taxon>
        <taxon>Protopolystoma</taxon>
    </lineage>
</organism>
<gene>
    <name evidence="2" type="ORF">PXEA_LOCUS4914</name>
</gene>
<evidence type="ECO:0000313" key="3">
    <source>
        <dbReference type="Proteomes" id="UP000784294"/>
    </source>
</evidence>
<name>A0A3S5B2K7_9PLAT</name>
<accession>A0A3S5B2K7</accession>
<dbReference type="AlphaFoldDB" id="A0A3S5B2K7"/>
<dbReference type="EMBL" id="CAAALY010011906">
    <property type="protein sequence ID" value="VEL11474.1"/>
    <property type="molecule type" value="Genomic_DNA"/>
</dbReference>